<evidence type="ECO:0000259" key="6">
    <source>
        <dbReference type="PROSITE" id="PS50901"/>
    </source>
</evidence>
<dbReference type="PROSITE" id="PS50901">
    <property type="entry name" value="FTSK"/>
    <property type="match status" value="2"/>
</dbReference>
<organism evidence="7 8">
    <name type="scientific">Pseudofrankia asymbiotica</name>
    <dbReference type="NCBI Taxonomy" id="1834516"/>
    <lineage>
        <taxon>Bacteria</taxon>
        <taxon>Bacillati</taxon>
        <taxon>Actinomycetota</taxon>
        <taxon>Actinomycetes</taxon>
        <taxon>Frankiales</taxon>
        <taxon>Frankiaceae</taxon>
        <taxon>Pseudofrankia</taxon>
    </lineage>
</organism>
<feature type="compositionally biased region" description="Pro residues" evidence="4">
    <location>
        <begin position="1122"/>
        <end position="1132"/>
    </location>
</feature>
<keyword evidence="5" id="KW-0812">Transmembrane</keyword>
<dbReference type="GO" id="GO:0003677">
    <property type="term" value="F:DNA binding"/>
    <property type="evidence" value="ECO:0007669"/>
    <property type="project" value="InterPro"/>
</dbReference>
<dbReference type="GO" id="GO:0051301">
    <property type="term" value="P:cell division"/>
    <property type="evidence" value="ECO:0007669"/>
    <property type="project" value="UniProtKB-KW"/>
</dbReference>
<feature type="region of interest" description="Disordered" evidence="4">
    <location>
        <begin position="39"/>
        <end position="68"/>
    </location>
</feature>
<feature type="transmembrane region" description="Helical" evidence="5">
    <location>
        <begin position="421"/>
        <end position="439"/>
    </location>
</feature>
<gene>
    <name evidence="7" type="ORF">BL253_31640</name>
</gene>
<keyword evidence="5" id="KW-1133">Transmembrane helix</keyword>
<dbReference type="EMBL" id="MOMC01000077">
    <property type="protein sequence ID" value="ONH23956.1"/>
    <property type="molecule type" value="Genomic_DNA"/>
</dbReference>
<proteinExistence type="predicted"/>
<feature type="compositionally biased region" description="Low complexity" evidence="4">
    <location>
        <begin position="311"/>
        <end position="328"/>
    </location>
</feature>
<feature type="compositionally biased region" description="Pro residues" evidence="4">
    <location>
        <begin position="1084"/>
        <end position="1099"/>
    </location>
</feature>
<dbReference type="GO" id="GO:0005524">
    <property type="term" value="F:ATP binding"/>
    <property type="evidence" value="ECO:0007669"/>
    <property type="project" value="UniProtKB-UniRule"/>
</dbReference>
<evidence type="ECO:0000256" key="2">
    <source>
        <dbReference type="ARBA" id="ARBA00022840"/>
    </source>
</evidence>
<evidence type="ECO:0000256" key="3">
    <source>
        <dbReference type="PROSITE-ProRule" id="PRU00289"/>
    </source>
</evidence>
<dbReference type="InterPro" id="IPR003593">
    <property type="entry name" value="AAA+_ATPase"/>
</dbReference>
<feature type="compositionally biased region" description="Low complexity" evidence="4">
    <location>
        <begin position="291"/>
        <end position="304"/>
    </location>
</feature>
<dbReference type="Gene3D" id="3.40.50.300">
    <property type="entry name" value="P-loop containing nucleotide triphosphate hydrolases"/>
    <property type="match status" value="4"/>
</dbReference>
<reference evidence="8" key="1">
    <citation type="submission" date="2016-10" db="EMBL/GenBank/DDBJ databases">
        <title>Frankia sp. NRRL B-16386 Genome sequencing.</title>
        <authorList>
            <person name="Ghodhbane-Gtari F."/>
            <person name="Swanson E."/>
            <person name="Gueddou A."/>
            <person name="Hezbri K."/>
            <person name="Ktari K."/>
            <person name="Nouioui I."/>
            <person name="Morris K."/>
            <person name="Simpson S."/>
            <person name="Abebe-Akele F."/>
            <person name="Thomas K."/>
            <person name="Gtari M."/>
            <person name="Tisa L.S."/>
        </authorList>
    </citation>
    <scope>NUCLEOTIDE SEQUENCE [LARGE SCALE GENOMIC DNA]</scope>
    <source>
        <strain evidence="8">NRRL B-16386</strain>
    </source>
</reference>
<feature type="region of interest" description="Disordered" evidence="4">
    <location>
        <begin position="225"/>
        <end position="337"/>
    </location>
</feature>
<evidence type="ECO:0000313" key="7">
    <source>
        <dbReference type="EMBL" id="ONH23956.1"/>
    </source>
</evidence>
<comment type="caution">
    <text evidence="7">The sequence shown here is derived from an EMBL/GenBank/DDBJ whole genome shotgun (WGS) entry which is preliminary data.</text>
</comment>
<dbReference type="InterPro" id="IPR050206">
    <property type="entry name" value="FtsK/SpoIIIE/SftA"/>
</dbReference>
<dbReference type="Proteomes" id="UP000188929">
    <property type="component" value="Unassembled WGS sequence"/>
</dbReference>
<evidence type="ECO:0000256" key="4">
    <source>
        <dbReference type="SAM" id="MobiDB-lite"/>
    </source>
</evidence>
<feature type="compositionally biased region" description="Low complexity" evidence="4">
    <location>
        <begin position="1100"/>
        <end position="1112"/>
    </location>
</feature>
<keyword evidence="7" id="KW-0131">Cell cycle</keyword>
<feature type="region of interest" description="Disordered" evidence="4">
    <location>
        <begin position="1038"/>
        <end position="1132"/>
    </location>
</feature>
<dbReference type="PANTHER" id="PTHR22683">
    <property type="entry name" value="SPORULATION PROTEIN RELATED"/>
    <property type="match status" value="1"/>
</dbReference>
<feature type="domain" description="FtsK" evidence="6">
    <location>
        <begin position="806"/>
        <end position="998"/>
    </location>
</feature>
<dbReference type="SUPFAM" id="SSF52540">
    <property type="entry name" value="P-loop containing nucleoside triphosphate hydrolases"/>
    <property type="match status" value="3"/>
</dbReference>
<accession>A0A1V2I1W7</accession>
<keyword evidence="8" id="KW-1185">Reference proteome</keyword>
<evidence type="ECO:0000256" key="5">
    <source>
        <dbReference type="SAM" id="Phobius"/>
    </source>
</evidence>
<keyword evidence="5" id="KW-0472">Membrane</keyword>
<evidence type="ECO:0000256" key="1">
    <source>
        <dbReference type="ARBA" id="ARBA00022741"/>
    </source>
</evidence>
<dbReference type="InterPro" id="IPR027417">
    <property type="entry name" value="P-loop_NTPase"/>
</dbReference>
<feature type="compositionally biased region" description="Pro residues" evidence="4">
    <location>
        <begin position="45"/>
        <end position="60"/>
    </location>
</feature>
<evidence type="ECO:0000313" key="8">
    <source>
        <dbReference type="Proteomes" id="UP000188929"/>
    </source>
</evidence>
<keyword evidence="2 3" id="KW-0067">ATP-binding</keyword>
<dbReference type="PANTHER" id="PTHR22683:SF1">
    <property type="entry name" value="TYPE VII SECRETION SYSTEM PROTEIN ESSC"/>
    <property type="match status" value="1"/>
</dbReference>
<dbReference type="Pfam" id="PF01580">
    <property type="entry name" value="FtsK_SpoIIIE"/>
    <property type="match status" value="2"/>
</dbReference>
<dbReference type="SMART" id="SM00382">
    <property type="entry name" value="AAA"/>
    <property type="match status" value="3"/>
</dbReference>
<feature type="transmembrane region" description="Helical" evidence="5">
    <location>
        <begin position="398"/>
        <end position="415"/>
    </location>
</feature>
<feature type="domain" description="FtsK" evidence="6">
    <location>
        <begin position="1248"/>
        <end position="1442"/>
    </location>
</feature>
<keyword evidence="7" id="KW-0132">Cell division</keyword>
<dbReference type="CDD" id="cd01127">
    <property type="entry name" value="TrwB_TraG_TraD_VirD4"/>
    <property type="match status" value="1"/>
</dbReference>
<feature type="binding site" evidence="3">
    <location>
        <begin position="1265"/>
        <end position="1272"/>
    </location>
    <ligand>
        <name>ATP</name>
        <dbReference type="ChEBI" id="CHEBI:30616"/>
    </ligand>
</feature>
<sequence length="1774" mass="182213">MGSVPLTVTLPSGAELDVALAASPSSTIATVAAGLTQDLTADLAPGPPLPGPRPPGPPRPAGDGAFLDRVSPDAATLDAAHPERTAPYRATANHAIPGEAASGVMAGAGAGELDLYLEGTRLDPLATLRESGLAGGARLGVGAPAPSVGPAPPWRDTALAAASGEPSAAAEPHWYEVRAVGGPHAGQVWAVGPGVHGIGSAAGCPIRLDGLPEWGPALHVGHTGDTSVSWPAPDGPPSLAATSAGDSRRRAARLARPFAPPARRTDEHQLATNVNHHGDPRRKPGRTADQATPAPAPGGITTAASEHSPDAGTAGRASARRAATGRPSPSSPWPVGTDLAVGDTLLRLVDPFEPDAAVTPSVDVVGRDFNRPPRIVPPLLYSRQRYPSPPSPPSRRPIPLVMMLSPLVMGVAFVWLFGSTYFLIIMAMAPLMGVANWYTDRRGGRRQYRVAAARYRARRAEVDRELAAAVAAEQLARGEAAPDPAAAWLTATGPGGRLWERRRADPDHLVLRVGTADQPSLIEIDDPTVDGFSREVRWTVPDVPVLVDLAGRGVVGVAGPAGTVGGLARWLVAQACVLHSPRDVRVEILADGLGEACWDWVRWLPHARPSPADGPTPGAPYAFVGTDPETVAHRVSELVALVKARTKARGSTMGQVLFREPDVVVVLDGARRLRDVPGVVQVLKEGPAVRVFALCLDADERLLPEECAAVVRVDGDGLTVRQSDAPELRGVRLDLVTPAWCDQVARAMCPLRDVTPDDSGGLPGEVRLLDLLGLADAGPDEMAGRIAGAWQARPATTAFPLGAGFDGPFVLDLVRDGPHALVAGTTGAGKSELLQTLVAALAARNHPDELGFVLVDYKGGSAFHGCVRLPHTLGMVTDLDAALAVRALESLAAELRRREEVLAAAAAKDLAQYRTLRARDPSLPSLGRLVIVIDEFATLVSEVREFVPGLVSLAQRGRSLGVHLVLATQRPGGAVTADIRANTNLRIALRVTDTHESSDVIDTQDAAFVPASTPGRALVRLAARSSVPFQTAYAGGRYDGPVPVAGPAGAETGARPQPAKAATWPRHAPAGDDPADTTALLPHPAGPPVPPVLPAPPAPAAAAGAGDAPASAGVGGAGGVPAPAPTPAPAPGRPVEAVPLRWIGLGRPLPFTDAEPAAASAEDAAATDLDVLVDAIRAAAVLAGDEEGGAQRPSPWLPPLGTRLLVDELAERVRAIGYTGPDRATTARTGALPAVPYALADVPARQLQVPVMCDLASFGHLCVIGTPRAGRSQVLRTLAGALAGAISSADVHFYGVDAGGGALAVLAELPHTGAVVPAGDLERLARLLDRLAAEVSRRQALLGRHSCAGLAELRGVVPAAERPAHLVLFTDGWDSLAATLGEHDGGRLLEVLMALLREGSGVGVHLVATSERALLTGRAAPLVDSKLVLRMTERSDYSTIHLQPSRVPAVVPPGRGWRAEDQAEVQVALLAADPTGQAQADALRRIGAAARAAEAGTVRAAGAGAGGAGAGAGEAGTHGAPGGRVPFPVAALPETVTFAEAFGQVAEADRRPLRALLGLGGDDGGPLVVDFAGRSHTFLVVGPPGSGRSTTLATLGVSLLAGGTALVVVTPRESPLRRLAAHADVRLVTGPVLAGEDLAAALAELGAAEAGDTTRPGGARPVVVLVDDVDLLGYNNPLEPPLRAVVATGRERGIGLAYAGTGEALGQALGGWLAEAKRSRQGVLLSPQSSVDGDLIGTRIPQSLLRTGIRPGRGHIIDAAGVLRTITIPHTVLR</sequence>
<name>A0A1V2I1W7_9ACTN</name>
<dbReference type="STRING" id="1834516.BL253_31640"/>
<keyword evidence="1 3" id="KW-0547">Nucleotide-binding</keyword>
<feature type="binding site" evidence="3">
    <location>
        <begin position="824"/>
        <end position="831"/>
    </location>
    <ligand>
        <name>ATP</name>
        <dbReference type="ChEBI" id="CHEBI:30616"/>
    </ligand>
</feature>
<protein>
    <submittedName>
        <fullName evidence="7">Cell division protein FtsK</fullName>
    </submittedName>
</protein>
<dbReference type="InterPro" id="IPR002543">
    <property type="entry name" value="FtsK_dom"/>
</dbReference>